<evidence type="ECO:0000256" key="1">
    <source>
        <dbReference type="ARBA" id="ARBA00012494"/>
    </source>
</evidence>
<dbReference type="EC" id="2.7.7.48" evidence="1"/>
<evidence type="ECO:0000256" key="9">
    <source>
        <dbReference type="PIRSR" id="PIRSR605093-1"/>
    </source>
</evidence>
<dbReference type="InterPro" id="IPR005093">
    <property type="entry name" value="RNArep_beta"/>
</dbReference>
<keyword evidence="9" id="KW-0460">Magnesium</keyword>
<evidence type="ECO:0000259" key="10">
    <source>
        <dbReference type="PROSITE" id="PS50522"/>
    </source>
</evidence>
<keyword evidence="4" id="KW-0548">Nucleotidyltransferase</keyword>
<evidence type="ECO:0000313" key="12">
    <source>
        <dbReference type="Proteomes" id="UP000677336"/>
    </source>
</evidence>
<accession>A0A8S5L3I7</accession>
<protein>
    <recommendedName>
        <fullName evidence="1">RNA-directed RNA polymerase</fullName>
        <ecNumber evidence="1">2.7.7.48</ecNumber>
    </recommendedName>
    <alternativeName>
        <fullName evidence="7">RNA replicase beta chain</fullName>
    </alternativeName>
</protein>
<dbReference type="Proteomes" id="UP000677336">
    <property type="component" value="Segment"/>
</dbReference>
<comment type="cofactor">
    <cofactor evidence="9">
        <name>Mg(2+)</name>
        <dbReference type="ChEBI" id="CHEBI:18420"/>
    </cofactor>
    <text evidence="9">Binds 2 Mg(2+) per subunit.</text>
</comment>
<reference evidence="11" key="1">
    <citation type="submission" date="2020-09" db="EMBL/GenBank/DDBJ databases">
        <title>Leviviricetes taxonomy.</title>
        <authorList>
            <person name="Stockdale S.R."/>
            <person name="Callanan J."/>
            <person name="Adriaenssens E.M."/>
            <person name="Kuhn J.H."/>
            <person name="Rumnieks J."/>
            <person name="Shkoporov A."/>
            <person name="Draper L.A."/>
            <person name="Ross P."/>
            <person name="Hill C."/>
        </authorList>
    </citation>
    <scope>NUCLEOTIDE SEQUENCE</scope>
</reference>
<evidence type="ECO:0000256" key="5">
    <source>
        <dbReference type="ARBA" id="ARBA00022741"/>
    </source>
</evidence>
<evidence type="ECO:0000256" key="8">
    <source>
        <dbReference type="ARBA" id="ARBA00048744"/>
    </source>
</evidence>
<dbReference type="GO" id="GO:0039694">
    <property type="term" value="P:viral RNA genome replication"/>
    <property type="evidence" value="ECO:0007669"/>
    <property type="project" value="InterPro"/>
</dbReference>
<dbReference type="Pfam" id="PF03431">
    <property type="entry name" value="RNA_replicase_B"/>
    <property type="match status" value="1"/>
</dbReference>
<dbReference type="GeneID" id="80398445"/>
<keyword evidence="9" id="KW-0479">Metal-binding</keyword>
<feature type="domain" description="RdRp catalytic" evidence="10">
    <location>
        <begin position="269"/>
        <end position="401"/>
    </location>
</feature>
<keyword evidence="5" id="KW-0547">Nucleotide-binding</keyword>
<feature type="binding site" evidence="9">
    <location>
        <position position="369"/>
    </location>
    <ligand>
        <name>Mg(2+)</name>
        <dbReference type="ChEBI" id="CHEBI:18420"/>
        <label>2</label>
    </ligand>
</feature>
<keyword evidence="6" id="KW-0693">Viral RNA replication</keyword>
<evidence type="ECO:0000256" key="3">
    <source>
        <dbReference type="ARBA" id="ARBA00022679"/>
    </source>
</evidence>
<keyword evidence="12" id="KW-1185">Reference proteome</keyword>
<dbReference type="GO" id="GO:0046872">
    <property type="term" value="F:metal ion binding"/>
    <property type="evidence" value="ECO:0007669"/>
    <property type="project" value="UniProtKB-KW"/>
</dbReference>
<feature type="binding site" evidence="9">
    <location>
        <position position="370"/>
    </location>
    <ligand>
        <name>Mg(2+)</name>
        <dbReference type="ChEBI" id="CHEBI:18420"/>
        <label>2</label>
    </ligand>
</feature>
<proteinExistence type="predicted"/>
<comment type="catalytic activity">
    <reaction evidence="8">
        <text>RNA(n) + a ribonucleoside 5'-triphosphate = RNA(n+1) + diphosphate</text>
        <dbReference type="Rhea" id="RHEA:21248"/>
        <dbReference type="Rhea" id="RHEA-COMP:14527"/>
        <dbReference type="Rhea" id="RHEA-COMP:17342"/>
        <dbReference type="ChEBI" id="CHEBI:33019"/>
        <dbReference type="ChEBI" id="CHEBI:61557"/>
        <dbReference type="ChEBI" id="CHEBI:140395"/>
        <dbReference type="EC" id="2.7.7.48"/>
    </reaction>
</comment>
<gene>
    <name evidence="11" type="primary">SRR6050738_3_4</name>
</gene>
<keyword evidence="2 11" id="KW-0696">RNA-directed RNA polymerase</keyword>
<keyword evidence="3" id="KW-0808">Transferase</keyword>
<evidence type="ECO:0000256" key="7">
    <source>
        <dbReference type="ARBA" id="ARBA00030248"/>
    </source>
</evidence>
<sequence length="565" mass="64328">MSRSGVKGVSSRRLPHAVGLSDASVKDAIEQFYTSIDTPIALSCFILYQNREFDQLVSKEIDPRQYNDVGRFRDDLTAISFLRKSEFLETSFNKRELALGGFLTAELQCRDTNKRFSNLALDPQFKGPNVWLLHAVTRKIAVILGRFRIDEVLDSGSWGPGVSLSVKGSDTSAVRKFRKENQITSRLYRLMEPLLEAAYPVWYRDGRLSEVEFREASKVLTVPKNAKIDRTIAVEPGINLWFQKGVGAVIRSRLRRNGLDLDSDTKNQALALRGSKTAGIATVDFSAASDTISYELVREIFPADWFVVLDACRSHYFTIDKQRPQHFEKFSSMGNGFTFELESLIFYAAALAVSEYLNEDQRVVSVFGDDVTLASRCYPLFCEFSKFLGFTVNTQKSFNSGYFRESCGSYWFNGQDVKPFFFKKYPSRLLSAFSLINNIRELSHRRNGNFGCDSRFRIVHTNLVESLPESLRIRGEKSAGTGCIWSNFDEARPSKNRHCIEGFFFKAYVCHALSVESDSPAVLIARLRYASTDRASNNRSELRGKVNIRIQRISVSRWYNFGPWF</sequence>
<organism evidence="11 12">
    <name type="scientific">ssRNA phage SRR6050738_3</name>
    <dbReference type="NCBI Taxonomy" id="2786486"/>
    <lineage>
        <taxon>Viruses</taxon>
        <taxon>Riboviria</taxon>
        <taxon>Orthornavirae</taxon>
        <taxon>Lenarviricota</taxon>
        <taxon>Leviviricetes</taxon>
        <taxon>Norzivirales</taxon>
        <taxon>Fiersviridae</taxon>
        <taxon>Kahfsdivirus</taxon>
        <taxon>Kahfsdivirus asiovicinum</taxon>
    </lineage>
</organism>
<evidence type="ECO:0000256" key="4">
    <source>
        <dbReference type="ARBA" id="ARBA00022695"/>
    </source>
</evidence>
<feature type="binding site" evidence="9">
    <location>
        <position position="284"/>
    </location>
    <ligand>
        <name>Mg(2+)</name>
        <dbReference type="ChEBI" id="CHEBI:18420"/>
        <label>2</label>
    </ligand>
</feature>
<evidence type="ECO:0000313" key="11">
    <source>
        <dbReference type="EMBL" id="DAD52248.1"/>
    </source>
</evidence>
<evidence type="ECO:0000256" key="6">
    <source>
        <dbReference type="ARBA" id="ARBA00022953"/>
    </source>
</evidence>
<name>A0A8S5L3I7_9VIRU</name>
<dbReference type="InterPro" id="IPR007096">
    <property type="entry name" value="RNA-dir_Rpol_cat_phage"/>
</dbReference>
<dbReference type="KEGG" id="vg:80398445"/>
<dbReference type="GO" id="GO:0000166">
    <property type="term" value="F:nucleotide binding"/>
    <property type="evidence" value="ECO:0007669"/>
    <property type="project" value="UniProtKB-KW"/>
</dbReference>
<evidence type="ECO:0000256" key="2">
    <source>
        <dbReference type="ARBA" id="ARBA00022484"/>
    </source>
</evidence>
<dbReference type="RefSeq" id="YP_010769432.1">
    <property type="nucleotide sequence ID" value="NC_073972.1"/>
</dbReference>
<dbReference type="GO" id="GO:0003968">
    <property type="term" value="F:RNA-directed RNA polymerase activity"/>
    <property type="evidence" value="ECO:0007669"/>
    <property type="project" value="UniProtKB-KW"/>
</dbReference>
<dbReference type="PROSITE" id="PS50522">
    <property type="entry name" value="RDRP_PHAGE"/>
    <property type="match status" value="1"/>
</dbReference>
<dbReference type="EMBL" id="BK014046">
    <property type="protein sequence ID" value="DAD52248.1"/>
    <property type="molecule type" value="Genomic_RNA"/>
</dbReference>